<dbReference type="AlphaFoldDB" id="K9UPU0"/>
<dbReference type="Proteomes" id="UP000010366">
    <property type="component" value="Chromosome"/>
</dbReference>
<proteinExistence type="predicted"/>
<dbReference type="PANTHER" id="PTHR13847:SF289">
    <property type="entry name" value="GLYCINE OXIDASE"/>
    <property type="match status" value="1"/>
</dbReference>
<dbReference type="UniPathway" id="UPA00060"/>
<dbReference type="GO" id="GO:0009229">
    <property type="term" value="P:thiamine diphosphate biosynthetic process"/>
    <property type="evidence" value="ECO:0007669"/>
    <property type="project" value="UniProtKB-UniPathway"/>
</dbReference>
<evidence type="ECO:0000313" key="8">
    <source>
        <dbReference type="Proteomes" id="UP000010366"/>
    </source>
</evidence>
<gene>
    <name evidence="7" type="ORF">Cha6605_5332</name>
</gene>
<keyword evidence="2" id="KW-0784">Thiamine biosynthesis</keyword>
<comment type="catalytic activity">
    <reaction evidence="4">
        <text>glycine + O2 + H2O = glyoxylate + H2O2 + NH4(+)</text>
        <dbReference type="Rhea" id="RHEA:11532"/>
        <dbReference type="ChEBI" id="CHEBI:15377"/>
        <dbReference type="ChEBI" id="CHEBI:15379"/>
        <dbReference type="ChEBI" id="CHEBI:16240"/>
        <dbReference type="ChEBI" id="CHEBI:28938"/>
        <dbReference type="ChEBI" id="CHEBI:36655"/>
        <dbReference type="ChEBI" id="CHEBI:57305"/>
        <dbReference type="EC" id="1.4.3.19"/>
    </reaction>
</comment>
<dbReference type="NCBIfam" id="TIGR02352">
    <property type="entry name" value="thiamin_ThiO"/>
    <property type="match status" value="1"/>
</dbReference>
<dbReference type="GO" id="GO:0050660">
    <property type="term" value="F:flavin adenine dinucleotide binding"/>
    <property type="evidence" value="ECO:0007669"/>
    <property type="project" value="InterPro"/>
</dbReference>
<evidence type="ECO:0000256" key="2">
    <source>
        <dbReference type="ARBA" id="ARBA00022977"/>
    </source>
</evidence>
<evidence type="ECO:0000256" key="4">
    <source>
        <dbReference type="ARBA" id="ARBA00049872"/>
    </source>
</evidence>
<accession>K9UPU0</accession>
<name>K9UPU0_CHAP6</name>
<organism evidence="7 8">
    <name type="scientific">Chamaesiphon minutus (strain ATCC 27169 / PCC 6605)</name>
    <dbReference type="NCBI Taxonomy" id="1173020"/>
    <lineage>
        <taxon>Bacteria</taxon>
        <taxon>Bacillati</taxon>
        <taxon>Cyanobacteriota</taxon>
        <taxon>Cyanophyceae</taxon>
        <taxon>Gomontiellales</taxon>
        <taxon>Chamaesiphonaceae</taxon>
        <taxon>Chamaesiphon</taxon>
    </lineage>
</organism>
<evidence type="ECO:0000313" key="7">
    <source>
        <dbReference type="EMBL" id="AFY96219.1"/>
    </source>
</evidence>
<feature type="domain" description="FAD dependent oxidoreductase" evidence="6">
    <location>
        <begin position="7"/>
        <end position="341"/>
    </location>
</feature>
<evidence type="ECO:0000256" key="3">
    <source>
        <dbReference type="ARBA" id="ARBA00023002"/>
    </source>
</evidence>
<dbReference type="InterPro" id="IPR036188">
    <property type="entry name" value="FAD/NAD-bd_sf"/>
</dbReference>
<dbReference type="eggNOG" id="COG0665">
    <property type="taxonomic scope" value="Bacteria"/>
</dbReference>
<dbReference type="KEGG" id="cmp:Cha6605_5332"/>
<dbReference type="Gene3D" id="3.30.9.10">
    <property type="entry name" value="D-Amino Acid Oxidase, subunit A, domain 2"/>
    <property type="match status" value="1"/>
</dbReference>
<reference evidence="7 8" key="1">
    <citation type="submission" date="2012-05" db="EMBL/GenBank/DDBJ databases">
        <title>Finished chromosome of genome of Chamaesiphon sp. PCC 6605.</title>
        <authorList>
            <consortium name="US DOE Joint Genome Institute"/>
            <person name="Gugger M."/>
            <person name="Coursin T."/>
            <person name="Rippka R."/>
            <person name="Tandeau De Marsac N."/>
            <person name="Huntemann M."/>
            <person name="Wei C.-L."/>
            <person name="Han J."/>
            <person name="Detter J.C."/>
            <person name="Han C."/>
            <person name="Tapia R."/>
            <person name="Chen A."/>
            <person name="Kyrpides N."/>
            <person name="Mavromatis K."/>
            <person name="Markowitz V."/>
            <person name="Szeto E."/>
            <person name="Ivanova N."/>
            <person name="Pagani I."/>
            <person name="Pati A."/>
            <person name="Goodwin L."/>
            <person name="Nordberg H.P."/>
            <person name="Cantor M.N."/>
            <person name="Hua S.X."/>
            <person name="Woyke T."/>
            <person name="Kerfeld C.A."/>
        </authorList>
    </citation>
    <scope>NUCLEOTIDE SEQUENCE [LARGE SCALE GENOMIC DNA]</scope>
    <source>
        <strain evidence="8">ATCC 27169 / PCC 6605</strain>
    </source>
</reference>
<sequence length="362" mass="39480">MQPGSEIIVIGGGAIGLATAIELRLLGAKVTILCKDFKSAAAHAAAGMLAPQAERIEPGAMLDLCLASRDLYPEWIGKIESISGVDSGYWPCGILAPSYIHEAPTSTAEPLAAKWLDTRSIHRYQSGLGESVVGGYYYPADGQVDNRALMRSLYVAAQAVGANFLEGVEVTNIHYTRRRVRYLETNRGQISAQHYILATGAWSQQLLPIPIVPRKGQMLSVVVPNAQRENLPLQQVLFGEDIYIVPRQDGKIIVGATSEDVGFAPHNTLQGVKQLMNHAMRLFPPLQNCSLHETWWGFRPATPDELPILGSSSAANLTLATGHYRNGILLTPITAKLIADLVWHKQADNLLAAFNWQRFEPG</sequence>
<dbReference type="InterPro" id="IPR012727">
    <property type="entry name" value="Gly_oxidase_ThiO"/>
</dbReference>
<evidence type="ECO:0000256" key="1">
    <source>
        <dbReference type="ARBA" id="ARBA00004948"/>
    </source>
</evidence>
<dbReference type="Gene3D" id="3.50.50.60">
    <property type="entry name" value="FAD/NAD(P)-binding domain"/>
    <property type="match status" value="1"/>
</dbReference>
<dbReference type="EC" id="1.4.3.19" evidence="5"/>
<dbReference type="GO" id="GO:0043799">
    <property type="term" value="F:glycine oxidase activity"/>
    <property type="evidence" value="ECO:0007669"/>
    <property type="project" value="UniProtKB-EC"/>
</dbReference>
<protein>
    <recommendedName>
        <fullName evidence="5">glycine oxidase</fullName>
        <ecNumber evidence="5">1.4.3.19</ecNumber>
    </recommendedName>
</protein>
<dbReference type="InterPro" id="IPR006076">
    <property type="entry name" value="FAD-dep_OxRdtase"/>
</dbReference>
<dbReference type="Pfam" id="PF01266">
    <property type="entry name" value="DAO"/>
    <property type="match status" value="1"/>
</dbReference>
<dbReference type="SUPFAM" id="SSF51905">
    <property type="entry name" value="FAD/NAD(P)-binding domain"/>
    <property type="match status" value="1"/>
</dbReference>
<dbReference type="HOGENOM" id="CLU_007884_4_5_3"/>
<keyword evidence="8" id="KW-1185">Reference proteome</keyword>
<dbReference type="GO" id="GO:0009228">
    <property type="term" value="P:thiamine biosynthetic process"/>
    <property type="evidence" value="ECO:0007669"/>
    <property type="project" value="UniProtKB-KW"/>
</dbReference>
<evidence type="ECO:0000259" key="6">
    <source>
        <dbReference type="Pfam" id="PF01266"/>
    </source>
</evidence>
<dbReference type="SUPFAM" id="SSF54373">
    <property type="entry name" value="FAD-linked reductases, C-terminal domain"/>
    <property type="match status" value="1"/>
</dbReference>
<dbReference type="EMBL" id="CP003600">
    <property type="protein sequence ID" value="AFY96219.1"/>
    <property type="molecule type" value="Genomic_DNA"/>
</dbReference>
<dbReference type="PANTHER" id="PTHR13847">
    <property type="entry name" value="SARCOSINE DEHYDROGENASE-RELATED"/>
    <property type="match status" value="1"/>
</dbReference>
<dbReference type="STRING" id="1173020.Cha6605_5332"/>
<evidence type="ECO:0000256" key="5">
    <source>
        <dbReference type="ARBA" id="ARBA00050018"/>
    </source>
</evidence>
<keyword evidence="3" id="KW-0560">Oxidoreductase</keyword>
<dbReference type="GO" id="GO:0005737">
    <property type="term" value="C:cytoplasm"/>
    <property type="evidence" value="ECO:0007669"/>
    <property type="project" value="TreeGrafter"/>
</dbReference>
<comment type="pathway">
    <text evidence="1">Cofactor biosynthesis; thiamine diphosphate biosynthesis.</text>
</comment>
<dbReference type="PATRIC" id="fig|1173020.3.peg.6121"/>
<dbReference type="OrthoDB" id="9794226at2"/>